<evidence type="ECO:0000313" key="10">
    <source>
        <dbReference type="Proteomes" id="UP000037923"/>
    </source>
</evidence>
<dbReference type="GO" id="GO:0016020">
    <property type="term" value="C:membrane"/>
    <property type="evidence" value="ECO:0007669"/>
    <property type="project" value="UniProtKB-SubCell"/>
</dbReference>
<evidence type="ECO:0000256" key="5">
    <source>
        <dbReference type="ARBA" id="ARBA00022840"/>
    </source>
</evidence>
<dbReference type="InterPro" id="IPR029787">
    <property type="entry name" value="Nucleotide_cyclase"/>
</dbReference>
<keyword evidence="7" id="KW-0812">Transmembrane</keyword>
<feature type="region of interest" description="Disordered" evidence="6">
    <location>
        <begin position="956"/>
        <end position="993"/>
    </location>
</feature>
<keyword evidence="7" id="KW-1133">Transmembrane helix</keyword>
<dbReference type="SMART" id="SM00220">
    <property type="entry name" value="S_TKc"/>
    <property type="match status" value="1"/>
</dbReference>
<evidence type="ECO:0000313" key="9">
    <source>
        <dbReference type="EMBL" id="KPA79960.1"/>
    </source>
</evidence>
<proteinExistence type="predicted"/>
<keyword evidence="4 9" id="KW-0418">Kinase</keyword>
<dbReference type="Gene3D" id="3.30.70.1230">
    <property type="entry name" value="Nucleotide cyclase"/>
    <property type="match status" value="1"/>
</dbReference>
<dbReference type="RefSeq" id="XP_015658399.1">
    <property type="nucleotide sequence ID" value="XM_015802883.1"/>
</dbReference>
<feature type="transmembrane region" description="Helical" evidence="7">
    <location>
        <begin position="48"/>
        <end position="71"/>
    </location>
</feature>
<feature type="transmembrane region" description="Helical" evidence="7">
    <location>
        <begin position="425"/>
        <end position="448"/>
    </location>
</feature>
<dbReference type="OMA" id="FFIICEY"/>
<keyword evidence="10" id="KW-1185">Reference proteome</keyword>
<dbReference type="PROSITE" id="PS00108">
    <property type="entry name" value="PROTEIN_KINASE_ST"/>
    <property type="match status" value="1"/>
</dbReference>
<keyword evidence="7" id="KW-0472">Membrane</keyword>
<accession>A0A0M9G0K7</accession>
<gene>
    <name evidence="9" type="ORF">ABB37_05007</name>
</gene>
<dbReference type="Proteomes" id="UP000037923">
    <property type="component" value="Unassembled WGS sequence"/>
</dbReference>
<dbReference type="EMBL" id="LGTL01000009">
    <property type="protein sequence ID" value="KPA79960.1"/>
    <property type="molecule type" value="Genomic_DNA"/>
</dbReference>
<feature type="region of interest" description="Disordered" evidence="6">
    <location>
        <begin position="1064"/>
        <end position="1094"/>
    </location>
</feature>
<organism evidence="9 10">
    <name type="scientific">Leptomonas pyrrhocoris</name>
    <name type="common">Firebug parasite</name>
    <dbReference type="NCBI Taxonomy" id="157538"/>
    <lineage>
        <taxon>Eukaryota</taxon>
        <taxon>Discoba</taxon>
        <taxon>Euglenozoa</taxon>
        <taxon>Kinetoplastea</taxon>
        <taxon>Metakinetoplastina</taxon>
        <taxon>Trypanosomatida</taxon>
        <taxon>Trypanosomatidae</taxon>
        <taxon>Leishmaniinae</taxon>
        <taxon>Leptomonas</taxon>
    </lineage>
</organism>
<comment type="subcellular location">
    <subcellularLocation>
        <location evidence="1">Membrane</location>
        <topology evidence="1">Single-pass membrane protein</topology>
    </subcellularLocation>
</comment>
<dbReference type="Pfam" id="PF00069">
    <property type="entry name" value="Pkinase"/>
    <property type="match status" value="1"/>
</dbReference>
<dbReference type="PROSITE" id="PS50011">
    <property type="entry name" value="PROTEIN_KINASE_DOM"/>
    <property type="match status" value="1"/>
</dbReference>
<evidence type="ECO:0000256" key="2">
    <source>
        <dbReference type="ARBA" id="ARBA00022679"/>
    </source>
</evidence>
<dbReference type="GO" id="GO:0005524">
    <property type="term" value="F:ATP binding"/>
    <property type="evidence" value="ECO:0007669"/>
    <property type="project" value="UniProtKB-KW"/>
</dbReference>
<dbReference type="SUPFAM" id="SSF55073">
    <property type="entry name" value="Nucleotide cyclase"/>
    <property type="match status" value="1"/>
</dbReference>
<evidence type="ECO:0000256" key="7">
    <source>
        <dbReference type="SAM" id="Phobius"/>
    </source>
</evidence>
<dbReference type="PANTHER" id="PTHR48016">
    <property type="entry name" value="MAP KINASE KINASE KINASE SSK2-RELATED-RELATED"/>
    <property type="match status" value="1"/>
</dbReference>
<keyword evidence="5" id="KW-0067">ATP-binding</keyword>
<feature type="domain" description="Protein kinase" evidence="8">
    <location>
        <begin position="1151"/>
        <end position="1411"/>
    </location>
</feature>
<feature type="compositionally biased region" description="Acidic residues" evidence="6">
    <location>
        <begin position="958"/>
        <end position="973"/>
    </location>
</feature>
<sequence>MSAEQNPPDSNQRTFMDDNGILHSEQREDPVAASVRRTLRLVSRKNTIFVVSLVVLILVLTAAGGVSVAFVNKYYTTQSHREYMLAQNRVVLNSSVLMLQMYQRDLQAGAADLMKFMRASPASGHYQNVSALRDALKEPFLAAWRTWLLSSSITTTHSIFVPFCEESEINSGSCPIMALSIACLPYDMSRLCTFESSNDDGLQTSMYEITFRHGVPVISSFKGYGTINVGYRPSQTDSDRGFYLDPSYAAGVDSSEHPLLMLRRQEYLSFGDDTNRIVMCDSGSFLEQWFYRYEKSLQKSSDSYSVLFRDNGTILAYGYGDGAFMDSSDPVPCRFYTQDDASRQCGDSKAGVLDKIVDVFEASFPASEVLSSDTANNTFTLTKQMDEYSVAYQDFMRFRTDDANDIVFFAAYATRINSTLGRDGILQIVICVIIIFLCMFILGGVALVSMTQMMKVVQVISQLATHAAMYDTNKMREVLDQQNPGYLARTITSAATINDEFRRILANLNAYRPFLPQSLLAKGNFDFSEEGTDRAALTRKNSAFPNDSRDALDGENRHHYHRHHELRGAELFSPIADHEQRHILSNPIENRRLLQRGFHRTKSTVLVASLSNVAMDAADSVDVINKFVETVLEHAAHANGVVEAIEYQKIVVSFNSHFHVPRHQEKACLCALGMRESLQNSGCNVTIGISTGYNYVGTTGTEQQKARVMVGESVVVAHALATLQHILGCSIFASEAVVHEALVTTVMVDVVQLYYEYNHEWKQYNVSEIIGSRASVLSADMLLVKSVFALVRYRQAEAALLAVRAYVKESQDNNRPLPWPVQRLHALVEAQQTLIKNGYHRERRQWQSLEGVEVIANHLAEVNMLLVKQQQRQRHPLAISSNVTSGSFVCASQTGATTATDVAANTNDGFTRQDETQIARALMGEQSKATAAKRLVRPAQEVAHSEEDTMFAIFVPNNDDEESGDDTAAEEEEQNRSLPNTPATKAKPSERDAAVKADLPLSPLPPPAEQSRFSTPAMVATTAAAAYPSPSAPLSVEVEPALSVSGRLPSPAVQTHHAPLVHPVLTGLQSPTGGSSSVEGGTNRPNTDGSVYGGSGHGRAASFIDDGQLVCADSAWKGSADGSMGSSPHLRQHSSFELPQRIVSVEGQVFYRTSHQIGRGSFGAVYLVISETGYLGAMKTIPLNQSNASQLIHEVETLSQMRHENIVGYDCCAVQDEYFFIICEYMSAGTLGKLIQSLTSIPERAVRKYARDVLFGLCYLHQHSLVHCDIKPENILMLSDGTCKLADFGAASLSRSFAEATTMRGTARFSAPEAIMGVCSKAGDVYSFGITLAQMVTGVHPWHAYRESDAFFVVRYLGEIRHTLETGEPCAMQPDLPTSLEDKELETVIHCCCEFDPKKRPTVEELLSMLS</sequence>
<dbReference type="InterPro" id="IPR011009">
    <property type="entry name" value="Kinase-like_dom_sf"/>
</dbReference>
<evidence type="ECO:0000256" key="3">
    <source>
        <dbReference type="ARBA" id="ARBA00022741"/>
    </source>
</evidence>
<evidence type="ECO:0000256" key="4">
    <source>
        <dbReference type="ARBA" id="ARBA00022777"/>
    </source>
</evidence>
<dbReference type="InterPro" id="IPR000719">
    <property type="entry name" value="Prot_kinase_dom"/>
</dbReference>
<reference evidence="9 10" key="1">
    <citation type="submission" date="2015-07" db="EMBL/GenBank/DDBJ databases">
        <title>High-quality genome of monoxenous trypanosomatid Leptomonas pyrrhocoris.</title>
        <authorList>
            <person name="Flegontov P."/>
            <person name="Butenko A."/>
            <person name="Firsov S."/>
            <person name="Vlcek C."/>
            <person name="Logacheva M.D."/>
            <person name="Field M."/>
            <person name="Filatov D."/>
            <person name="Flegontova O."/>
            <person name="Gerasimov E."/>
            <person name="Jackson A.P."/>
            <person name="Kelly S."/>
            <person name="Opperdoes F."/>
            <person name="O'Reilly A."/>
            <person name="Votypka J."/>
            <person name="Yurchenko V."/>
            <person name="Lukes J."/>
        </authorList>
    </citation>
    <scope>NUCLEOTIDE SEQUENCE [LARGE SCALE GENOMIC DNA]</scope>
    <source>
        <strain evidence="9">H10</strain>
    </source>
</reference>
<dbReference type="OrthoDB" id="4062651at2759"/>
<dbReference type="SUPFAM" id="SSF56112">
    <property type="entry name" value="Protein kinase-like (PK-like)"/>
    <property type="match status" value="1"/>
</dbReference>
<protein>
    <submittedName>
        <fullName evidence="9">Mitogen-activated protein kinase-like protein</fullName>
    </submittedName>
</protein>
<keyword evidence="2" id="KW-0808">Transferase</keyword>
<dbReference type="InterPro" id="IPR008271">
    <property type="entry name" value="Ser/Thr_kinase_AS"/>
</dbReference>
<dbReference type="InterPro" id="IPR050538">
    <property type="entry name" value="MAP_kinase_kinase_kinase"/>
</dbReference>
<dbReference type="GeneID" id="26905298"/>
<comment type="caution">
    <text evidence="9">The sequence shown here is derived from an EMBL/GenBank/DDBJ whole genome shotgun (WGS) entry which is preliminary data.</text>
</comment>
<evidence type="ECO:0000259" key="8">
    <source>
        <dbReference type="PROSITE" id="PS50011"/>
    </source>
</evidence>
<feature type="compositionally biased region" description="Polar residues" evidence="6">
    <location>
        <begin position="1067"/>
        <end position="1089"/>
    </location>
</feature>
<dbReference type="GO" id="GO:0004672">
    <property type="term" value="F:protein kinase activity"/>
    <property type="evidence" value="ECO:0007669"/>
    <property type="project" value="InterPro"/>
</dbReference>
<name>A0A0M9G0K7_LEPPY</name>
<dbReference type="Gene3D" id="1.10.510.10">
    <property type="entry name" value="Transferase(Phosphotransferase) domain 1"/>
    <property type="match status" value="1"/>
</dbReference>
<evidence type="ECO:0000256" key="1">
    <source>
        <dbReference type="ARBA" id="ARBA00004167"/>
    </source>
</evidence>
<dbReference type="VEuPathDB" id="TriTrypDB:LpyrH10_09_1070"/>
<evidence type="ECO:0000256" key="6">
    <source>
        <dbReference type="SAM" id="MobiDB-lite"/>
    </source>
</evidence>
<keyword evidence="3" id="KW-0547">Nucleotide-binding</keyword>
<dbReference type="PANTHER" id="PTHR48016:SF56">
    <property type="entry name" value="MAPKK KINASE"/>
    <property type="match status" value="1"/>
</dbReference>